<reference evidence="2 3" key="1">
    <citation type="journal article" date="2024" name="Nat. Commun.">
        <title>Phylogenomics reveals the evolutionary origins of lichenization in chlorophyte algae.</title>
        <authorList>
            <person name="Puginier C."/>
            <person name="Libourel C."/>
            <person name="Otte J."/>
            <person name="Skaloud P."/>
            <person name="Haon M."/>
            <person name="Grisel S."/>
            <person name="Petersen M."/>
            <person name="Berrin J.G."/>
            <person name="Delaux P.M."/>
            <person name="Dal Grande F."/>
            <person name="Keller J."/>
        </authorList>
    </citation>
    <scope>NUCLEOTIDE SEQUENCE [LARGE SCALE GENOMIC DNA]</scope>
    <source>
        <strain evidence="2 3">SAG 2145</strain>
    </source>
</reference>
<feature type="compositionally biased region" description="Polar residues" evidence="1">
    <location>
        <begin position="57"/>
        <end position="69"/>
    </location>
</feature>
<keyword evidence="3" id="KW-1185">Reference proteome</keyword>
<evidence type="ECO:0000256" key="1">
    <source>
        <dbReference type="SAM" id="MobiDB-lite"/>
    </source>
</evidence>
<feature type="compositionally biased region" description="Basic and acidic residues" evidence="1">
    <location>
        <begin position="582"/>
        <end position="593"/>
    </location>
</feature>
<gene>
    <name evidence="2" type="ORF">WJX74_003418</name>
</gene>
<feature type="region of interest" description="Disordered" evidence="1">
    <location>
        <begin position="573"/>
        <end position="593"/>
    </location>
</feature>
<feature type="region of interest" description="Disordered" evidence="1">
    <location>
        <begin position="368"/>
        <end position="388"/>
    </location>
</feature>
<accession>A0AAW1RKT8</accession>
<comment type="caution">
    <text evidence="2">The sequence shown here is derived from an EMBL/GenBank/DDBJ whole genome shotgun (WGS) entry which is preliminary data.</text>
</comment>
<dbReference type="AlphaFoldDB" id="A0AAW1RKT8"/>
<protein>
    <submittedName>
        <fullName evidence="2">Uncharacterized protein</fullName>
    </submittedName>
</protein>
<evidence type="ECO:0000313" key="3">
    <source>
        <dbReference type="Proteomes" id="UP001438707"/>
    </source>
</evidence>
<organism evidence="2 3">
    <name type="scientific">Apatococcus lobatus</name>
    <dbReference type="NCBI Taxonomy" id="904363"/>
    <lineage>
        <taxon>Eukaryota</taxon>
        <taxon>Viridiplantae</taxon>
        <taxon>Chlorophyta</taxon>
        <taxon>core chlorophytes</taxon>
        <taxon>Trebouxiophyceae</taxon>
        <taxon>Chlorellales</taxon>
        <taxon>Chlorellaceae</taxon>
        <taxon>Apatococcus</taxon>
    </lineage>
</organism>
<feature type="region of interest" description="Disordered" evidence="1">
    <location>
        <begin position="506"/>
        <end position="531"/>
    </location>
</feature>
<feature type="non-terminal residue" evidence="2">
    <location>
        <position position="1"/>
    </location>
</feature>
<dbReference type="Proteomes" id="UP001438707">
    <property type="component" value="Unassembled WGS sequence"/>
</dbReference>
<evidence type="ECO:0000313" key="2">
    <source>
        <dbReference type="EMBL" id="KAK9834511.1"/>
    </source>
</evidence>
<dbReference type="EMBL" id="JALJOS010000009">
    <property type="protein sequence ID" value="KAK9834511.1"/>
    <property type="molecule type" value="Genomic_DNA"/>
</dbReference>
<name>A0AAW1RKT8_9CHLO</name>
<proteinExistence type="predicted"/>
<feature type="region of interest" description="Disordered" evidence="1">
    <location>
        <begin position="29"/>
        <end position="69"/>
    </location>
</feature>
<sequence length="659" mass="72453">HVAAWQEQAASPQNPSVTWQRSTEMLTRLLAADPDRGPVQATPSDPVGPAQGGGNPPDNSSRVGGMRTSLSADGSTYAVAWNGAQRESSGHALYHSCLIATDSMQVINEEAFPDPIKALALSPCGMSVAAVRDAPDARGLRLDLAHHHRAATMALTGAVGPEQMAELLGLRLAWAMLTGCRAWDIVQSLRRVAEEQGLQWLGAAFARCDAILHAHPYSTRAFYGSRLNRLKLRVLHGATDPHIQPIVHDLWVRCYVEMLEGYLKSIMPTEEVMRAIGNSKQAFSLGMHTADFAALQQWMAWADNFTVYFLHTLQLWLMMREEANKDGRDAAAADAIPCIRLLPDMYFAKRLVQVLLFNIAMAKAQGRKDKQTAATATETGKPSGAAQSDWEARASSLLVLLKRLSGLQRAIQESTANKEEANKDVPGAETTLAEGAQNAFKGNWKLHYYRTYGAVQIDNVAKLFQDVKRDMPLLPAFKELPNEPVTPAMLHKMAHKLGLRLSLPEQEPSLQQPRPPFAPTTPDLASPHRPAAEPQLVDIGPALADLEVLPGVRIFPERDKLDVASRRKRWRAQRDAALGRAKHADSRSAPKRDIVSGKDLSWDVPASLVSLSGLTFFHAPEPSTAPDQGHFAQVVQRAWQQACPLTGQSWRCVRQRTYE</sequence>